<dbReference type="EMBL" id="MU129192">
    <property type="protein sequence ID" value="KAF9504822.1"/>
    <property type="molecule type" value="Genomic_DNA"/>
</dbReference>
<proteinExistence type="predicted"/>
<evidence type="ECO:0000313" key="1">
    <source>
        <dbReference type="EMBL" id="KAF9504822.1"/>
    </source>
</evidence>
<protein>
    <submittedName>
        <fullName evidence="1">Uncharacterized protein</fullName>
    </submittedName>
</protein>
<evidence type="ECO:0000313" key="2">
    <source>
        <dbReference type="Proteomes" id="UP000886523"/>
    </source>
</evidence>
<keyword evidence="2" id="KW-1185">Reference proteome</keyword>
<accession>A0A9P6AFA5</accession>
<comment type="caution">
    <text evidence="1">The sequence shown here is derived from an EMBL/GenBank/DDBJ whole genome shotgun (WGS) entry which is preliminary data.</text>
</comment>
<dbReference type="OrthoDB" id="2976829at2759"/>
<sequence>MKARSRIHAAAVVPKPVEVDRLFEIGVDDEIWQDAGLDGDAEDTPPEWLSNEQVQEGIKAMLMYTRGKEEIKVLNHEIHVLLAWLSQEHSVFQDP</sequence>
<organism evidence="1 2">
    <name type="scientific">Hydnum rufescens UP504</name>
    <dbReference type="NCBI Taxonomy" id="1448309"/>
    <lineage>
        <taxon>Eukaryota</taxon>
        <taxon>Fungi</taxon>
        <taxon>Dikarya</taxon>
        <taxon>Basidiomycota</taxon>
        <taxon>Agaricomycotina</taxon>
        <taxon>Agaricomycetes</taxon>
        <taxon>Cantharellales</taxon>
        <taxon>Hydnaceae</taxon>
        <taxon>Hydnum</taxon>
    </lineage>
</organism>
<dbReference type="AlphaFoldDB" id="A0A9P6AFA5"/>
<dbReference type="Proteomes" id="UP000886523">
    <property type="component" value="Unassembled WGS sequence"/>
</dbReference>
<reference evidence="1" key="1">
    <citation type="journal article" date="2020" name="Nat. Commun.">
        <title>Large-scale genome sequencing of mycorrhizal fungi provides insights into the early evolution of symbiotic traits.</title>
        <authorList>
            <person name="Miyauchi S."/>
            <person name="Kiss E."/>
            <person name="Kuo A."/>
            <person name="Drula E."/>
            <person name="Kohler A."/>
            <person name="Sanchez-Garcia M."/>
            <person name="Morin E."/>
            <person name="Andreopoulos B."/>
            <person name="Barry K.W."/>
            <person name="Bonito G."/>
            <person name="Buee M."/>
            <person name="Carver A."/>
            <person name="Chen C."/>
            <person name="Cichocki N."/>
            <person name="Clum A."/>
            <person name="Culley D."/>
            <person name="Crous P.W."/>
            <person name="Fauchery L."/>
            <person name="Girlanda M."/>
            <person name="Hayes R.D."/>
            <person name="Keri Z."/>
            <person name="LaButti K."/>
            <person name="Lipzen A."/>
            <person name="Lombard V."/>
            <person name="Magnuson J."/>
            <person name="Maillard F."/>
            <person name="Murat C."/>
            <person name="Nolan M."/>
            <person name="Ohm R.A."/>
            <person name="Pangilinan J."/>
            <person name="Pereira M.F."/>
            <person name="Perotto S."/>
            <person name="Peter M."/>
            <person name="Pfister S."/>
            <person name="Riley R."/>
            <person name="Sitrit Y."/>
            <person name="Stielow J.B."/>
            <person name="Szollosi G."/>
            <person name="Zifcakova L."/>
            <person name="Stursova M."/>
            <person name="Spatafora J.W."/>
            <person name="Tedersoo L."/>
            <person name="Vaario L.M."/>
            <person name="Yamada A."/>
            <person name="Yan M."/>
            <person name="Wang P."/>
            <person name="Xu J."/>
            <person name="Bruns T."/>
            <person name="Baldrian P."/>
            <person name="Vilgalys R."/>
            <person name="Dunand C."/>
            <person name="Henrissat B."/>
            <person name="Grigoriev I.V."/>
            <person name="Hibbett D."/>
            <person name="Nagy L.G."/>
            <person name="Martin F.M."/>
        </authorList>
    </citation>
    <scope>NUCLEOTIDE SEQUENCE</scope>
    <source>
        <strain evidence="1">UP504</strain>
    </source>
</reference>
<name>A0A9P6AFA5_9AGAM</name>
<gene>
    <name evidence="1" type="ORF">BS47DRAFT_1307570</name>
</gene>